<feature type="non-terminal residue" evidence="2">
    <location>
        <position position="316"/>
    </location>
</feature>
<dbReference type="NCBIfam" id="NF033516">
    <property type="entry name" value="transpos_IS3"/>
    <property type="match status" value="1"/>
</dbReference>
<dbReference type="Proteomes" id="UP000576225">
    <property type="component" value="Unassembled WGS sequence"/>
</dbReference>
<organism evidence="2 3">
    <name type="scientific">Victivallis vadensis</name>
    <dbReference type="NCBI Taxonomy" id="172901"/>
    <lineage>
        <taxon>Bacteria</taxon>
        <taxon>Pseudomonadati</taxon>
        <taxon>Lentisphaerota</taxon>
        <taxon>Lentisphaeria</taxon>
        <taxon>Victivallales</taxon>
        <taxon>Victivallaceae</taxon>
        <taxon>Victivallis</taxon>
    </lineage>
</organism>
<dbReference type="InterPro" id="IPR001584">
    <property type="entry name" value="Integrase_cat-core"/>
</dbReference>
<dbReference type="InterPro" id="IPR050900">
    <property type="entry name" value="Transposase_IS3/IS150/IS904"/>
</dbReference>
<evidence type="ECO:0000313" key="2">
    <source>
        <dbReference type="EMBL" id="NMD88047.1"/>
    </source>
</evidence>
<name>A0A848B1B6_9BACT</name>
<dbReference type="InterPro" id="IPR012337">
    <property type="entry name" value="RNaseH-like_sf"/>
</dbReference>
<dbReference type="Pfam" id="PF00665">
    <property type="entry name" value="rve"/>
    <property type="match status" value="1"/>
</dbReference>
<dbReference type="PANTHER" id="PTHR46889:SF4">
    <property type="entry name" value="TRANSPOSASE INSO FOR INSERTION SEQUENCE ELEMENT IS911B-RELATED"/>
    <property type="match status" value="1"/>
</dbReference>
<proteinExistence type="predicted"/>
<dbReference type="PANTHER" id="PTHR46889">
    <property type="entry name" value="TRANSPOSASE INSF FOR INSERTION SEQUENCE IS3B-RELATED"/>
    <property type="match status" value="1"/>
</dbReference>
<accession>A0A848B1B6</accession>
<dbReference type="GO" id="GO:0003676">
    <property type="term" value="F:nucleic acid binding"/>
    <property type="evidence" value="ECO:0007669"/>
    <property type="project" value="InterPro"/>
</dbReference>
<evidence type="ECO:0000313" key="3">
    <source>
        <dbReference type="Proteomes" id="UP000576225"/>
    </source>
</evidence>
<feature type="domain" description="Integrase catalytic" evidence="1">
    <location>
        <begin position="123"/>
        <end position="283"/>
    </location>
</feature>
<protein>
    <submittedName>
        <fullName evidence="2">IS3 family transposase</fullName>
    </submittedName>
</protein>
<dbReference type="AlphaFoldDB" id="A0A848B1B6"/>
<sequence>MRLESRKAQINDQNPDLSVNRQLKLLQVPRSSFYYKSRREISRTVSDERVKDEMLEIYMETPFYGVPRLTAELKRRGYKVNHKRVRRLQKSLNLRTVYPRPRFNTSEPHPEHEKFPYLLRKCKIERPNQVWSTDITYTAVAGHRAFVIGIVDWFSRKVLAYNVVNTMDALHCVETLRTAVDSYGKPEIFNSDQGSQFTSSEFVAELRAHGILISMDGRGRCLDNAKMERFWWALKYEDIKIKEYVSLPQLRFGVQHYVNFYNLQTPTLRRQGIFPHAPSSRSLSSDVHSHMANLSARNIPESLNRHPNIPTTVPAS</sequence>
<dbReference type="InterPro" id="IPR025948">
    <property type="entry name" value="HTH-like_dom"/>
</dbReference>
<evidence type="ECO:0000259" key="1">
    <source>
        <dbReference type="PROSITE" id="PS50994"/>
    </source>
</evidence>
<dbReference type="EMBL" id="JABAEW010000035">
    <property type="protein sequence ID" value="NMD88047.1"/>
    <property type="molecule type" value="Genomic_DNA"/>
</dbReference>
<dbReference type="GO" id="GO:0015074">
    <property type="term" value="P:DNA integration"/>
    <property type="evidence" value="ECO:0007669"/>
    <property type="project" value="InterPro"/>
</dbReference>
<dbReference type="Pfam" id="PF13276">
    <property type="entry name" value="HTH_21"/>
    <property type="match status" value="1"/>
</dbReference>
<reference evidence="2 3" key="1">
    <citation type="submission" date="2020-04" db="EMBL/GenBank/DDBJ databases">
        <authorList>
            <person name="Hitch T.C.A."/>
            <person name="Wylensek D."/>
            <person name="Clavel T."/>
        </authorList>
    </citation>
    <scope>NUCLEOTIDE SEQUENCE [LARGE SCALE GENOMIC DNA]</scope>
    <source>
        <strain evidence="2 3">COR2-253-APC-1A</strain>
    </source>
</reference>
<dbReference type="PROSITE" id="PS50994">
    <property type="entry name" value="INTEGRASE"/>
    <property type="match status" value="1"/>
</dbReference>
<dbReference type="InterPro" id="IPR048020">
    <property type="entry name" value="Transpos_IS3"/>
</dbReference>
<dbReference type="Gene3D" id="3.30.420.10">
    <property type="entry name" value="Ribonuclease H-like superfamily/Ribonuclease H"/>
    <property type="match status" value="1"/>
</dbReference>
<dbReference type="InterPro" id="IPR036397">
    <property type="entry name" value="RNaseH_sf"/>
</dbReference>
<dbReference type="SUPFAM" id="SSF53098">
    <property type="entry name" value="Ribonuclease H-like"/>
    <property type="match status" value="1"/>
</dbReference>
<comment type="caution">
    <text evidence="2">The sequence shown here is derived from an EMBL/GenBank/DDBJ whole genome shotgun (WGS) entry which is preliminary data.</text>
</comment>
<gene>
    <name evidence="2" type="ORF">HF882_15780</name>
</gene>